<dbReference type="InterPro" id="IPR002371">
    <property type="entry name" value="FlgK"/>
</dbReference>
<evidence type="ECO:0000313" key="11">
    <source>
        <dbReference type="EMBL" id="MFC6644309.1"/>
    </source>
</evidence>
<evidence type="ECO:0000256" key="7">
    <source>
        <dbReference type="RuleBase" id="RU362065"/>
    </source>
</evidence>
<dbReference type="PANTHER" id="PTHR30033">
    <property type="entry name" value="FLAGELLAR HOOK-ASSOCIATED PROTEIN 1"/>
    <property type="match status" value="1"/>
</dbReference>
<dbReference type="Pfam" id="PF06429">
    <property type="entry name" value="Flg_bbr_C"/>
    <property type="match status" value="1"/>
</dbReference>
<evidence type="ECO:0000256" key="2">
    <source>
        <dbReference type="ARBA" id="ARBA00004613"/>
    </source>
</evidence>
<evidence type="ECO:0000256" key="1">
    <source>
        <dbReference type="ARBA" id="ARBA00004365"/>
    </source>
</evidence>
<evidence type="ECO:0000259" key="8">
    <source>
        <dbReference type="Pfam" id="PF00460"/>
    </source>
</evidence>
<evidence type="ECO:0000256" key="4">
    <source>
        <dbReference type="ARBA" id="ARBA00016244"/>
    </source>
</evidence>
<evidence type="ECO:0000259" key="10">
    <source>
        <dbReference type="Pfam" id="PF22638"/>
    </source>
</evidence>
<evidence type="ECO:0000313" key="12">
    <source>
        <dbReference type="Proteomes" id="UP001596391"/>
    </source>
</evidence>
<feature type="domain" description="Flagellar basal-body/hook protein C-terminal" evidence="9">
    <location>
        <begin position="419"/>
        <end position="457"/>
    </location>
</feature>
<reference evidence="12" key="1">
    <citation type="journal article" date="2019" name="Int. J. Syst. Evol. Microbiol.">
        <title>The Global Catalogue of Microorganisms (GCM) 10K type strain sequencing project: providing services to taxonomists for standard genome sequencing and annotation.</title>
        <authorList>
            <consortium name="The Broad Institute Genomics Platform"/>
            <consortium name="The Broad Institute Genome Sequencing Center for Infectious Disease"/>
            <person name="Wu L."/>
            <person name="Ma J."/>
        </authorList>
    </citation>
    <scope>NUCLEOTIDE SEQUENCE [LARGE SCALE GENOMIC DNA]</scope>
    <source>
        <strain evidence="12">CGMCC 1.16026</strain>
    </source>
</reference>
<protein>
    <recommendedName>
        <fullName evidence="4 7">Flagellar hook-associated protein 1</fullName>
        <shortName evidence="7">HAP1</shortName>
    </recommendedName>
</protein>
<dbReference type="SUPFAM" id="SSF64518">
    <property type="entry name" value="Phase 1 flagellin"/>
    <property type="match status" value="1"/>
</dbReference>
<evidence type="ECO:0000256" key="6">
    <source>
        <dbReference type="ARBA" id="ARBA00023143"/>
    </source>
</evidence>
<comment type="subcellular location">
    <subcellularLocation>
        <location evidence="1 7">Bacterial flagellum</location>
    </subcellularLocation>
    <subcellularLocation>
        <location evidence="2 7">Secreted</location>
    </subcellularLocation>
</comment>
<dbReference type="InterPro" id="IPR019776">
    <property type="entry name" value="Flagellar_basal_body_rod_CS"/>
</dbReference>
<dbReference type="PRINTS" id="PR01005">
    <property type="entry name" value="FLGHOOKAP1"/>
</dbReference>
<feature type="domain" description="Flagellar hook-associated protein FlgK helical" evidence="10">
    <location>
        <begin position="107"/>
        <end position="324"/>
    </location>
</feature>
<evidence type="ECO:0000256" key="3">
    <source>
        <dbReference type="ARBA" id="ARBA00009677"/>
    </source>
</evidence>
<dbReference type="InterPro" id="IPR053927">
    <property type="entry name" value="FlgK_helical"/>
</dbReference>
<dbReference type="Pfam" id="PF22638">
    <property type="entry name" value="FlgK_D1"/>
    <property type="match status" value="1"/>
</dbReference>
<proteinExistence type="inferred from homology"/>
<dbReference type="InterPro" id="IPR010930">
    <property type="entry name" value="Flg_bb/hook_C_dom"/>
</dbReference>
<keyword evidence="12" id="KW-1185">Reference proteome</keyword>
<dbReference type="PROSITE" id="PS00588">
    <property type="entry name" value="FLAGELLA_BB_ROD"/>
    <property type="match status" value="1"/>
</dbReference>
<keyword evidence="11" id="KW-0969">Cilium</keyword>
<comment type="similarity">
    <text evidence="3 7">Belongs to the flagella basal body rod proteins family.</text>
</comment>
<dbReference type="InterPro" id="IPR001444">
    <property type="entry name" value="Flag_bb_rod_N"/>
</dbReference>
<organism evidence="11 12">
    <name type="scientific">Granulicella cerasi</name>
    <dbReference type="NCBI Taxonomy" id="741063"/>
    <lineage>
        <taxon>Bacteria</taxon>
        <taxon>Pseudomonadati</taxon>
        <taxon>Acidobacteriota</taxon>
        <taxon>Terriglobia</taxon>
        <taxon>Terriglobales</taxon>
        <taxon>Acidobacteriaceae</taxon>
        <taxon>Granulicella</taxon>
    </lineage>
</organism>
<gene>
    <name evidence="7 11" type="primary">flgK</name>
    <name evidence="11" type="ORF">ACFQBQ_01620</name>
</gene>
<dbReference type="RefSeq" id="WP_263372244.1">
    <property type="nucleotide sequence ID" value="NZ_JAGSYD010000004.1"/>
</dbReference>
<comment type="caution">
    <text evidence="11">The sequence shown here is derived from an EMBL/GenBank/DDBJ whole genome shotgun (WGS) entry which is preliminary data.</text>
</comment>
<dbReference type="NCBIfam" id="TIGR02492">
    <property type="entry name" value="flgK_ends"/>
    <property type="match status" value="1"/>
</dbReference>
<sequence>MGSLTALMSLAKNALDADQTALNTTANNVANQNTAGYTRQIVSFTTSDRVTISGESTGVDATVSSQRSRVLEQRLQQATSTSSAAAARLTALQSVESGFGLSSTSSNASSTELGSALDGFFSALSSLESAPTDAATRQSVLSAAQTLATAFNDASNTISQETSSLNSGIASSAKQIDSLTSTIASLNSQITSMGSDEDAGTLEDQRQEAVKQLSALIGVNSITTENNGLTLTTSTGAVLVSGANAYSVSTTTVNGNMQLVAGDPATLQSGISGGSIGGMLQTRDQDLPSMMSSLDQLANALGNAMNTQNEAGLTPSGGAGGAIFSLPSSVAGSAAQITVAMSSTDGLATAASGEGAAGTSNAIALAKIASSALVSGQTADSFFASFLGALGTTVSAATTDESTASAATTQAQTARDSLSAVSLDEEASALSQFQRSYQAAAKLFSVIDAIMADAINLGQTTTVS</sequence>
<dbReference type="Pfam" id="PF00460">
    <property type="entry name" value="Flg_bb_rod"/>
    <property type="match status" value="1"/>
</dbReference>
<feature type="domain" description="Flagellar basal body rod protein N-terminal" evidence="8">
    <location>
        <begin position="11"/>
        <end position="38"/>
    </location>
</feature>
<name>A0ABW1Z4G1_9BACT</name>
<evidence type="ECO:0000256" key="5">
    <source>
        <dbReference type="ARBA" id="ARBA00022525"/>
    </source>
</evidence>
<evidence type="ECO:0000259" key="9">
    <source>
        <dbReference type="Pfam" id="PF06429"/>
    </source>
</evidence>
<keyword evidence="11" id="KW-0282">Flagellum</keyword>
<dbReference type="PANTHER" id="PTHR30033:SF1">
    <property type="entry name" value="FLAGELLAR HOOK-ASSOCIATED PROTEIN 1"/>
    <property type="match status" value="1"/>
</dbReference>
<keyword evidence="6 7" id="KW-0975">Bacterial flagellum</keyword>
<dbReference type="Proteomes" id="UP001596391">
    <property type="component" value="Unassembled WGS sequence"/>
</dbReference>
<accession>A0ABW1Z4G1</accession>
<keyword evidence="5 7" id="KW-0964">Secreted</keyword>
<keyword evidence="11" id="KW-0966">Cell projection</keyword>
<dbReference type="EMBL" id="JBHSWI010000001">
    <property type="protein sequence ID" value="MFC6644309.1"/>
    <property type="molecule type" value="Genomic_DNA"/>
</dbReference>